<organism evidence="8 9">
    <name type="scientific">Polypterus senegalus</name>
    <name type="common">Senegal bichir</name>
    <dbReference type="NCBI Taxonomy" id="55291"/>
    <lineage>
        <taxon>Eukaryota</taxon>
        <taxon>Metazoa</taxon>
        <taxon>Chordata</taxon>
        <taxon>Craniata</taxon>
        <taxon>Vertebrata</taxon>
        <taxon>Euteleostomi</taxon>
        <taxon>Actinopterygii</taxon>
        <taxon>Polypteriformes</taxon>
        <taxon>Polypteridae</taxon>
        <taxon>Polypterus</taxon>
    </lineage>
</organism>
<dbReference type="InterPro" id="IPR051117">
    <property type="entry name" value="TRG_var/const_region"/>
</dbReference>
<evidence type="ECO:0000256" key="4">
    <source>
        <dbReference type="ARBA" id="ARBA00023136"/>
    </source>
</evidence>
<dbReference type="InterPro" id="IPR036179">
    <property type="entry name" value="Ig-like_dom_sf"/>
</dbReference>
<dbReference type="PROSITE" id="PS50835">
    <property type="entry name" value="IG_LIKE"/>
    <property type="match status" value="1"/>
</dbReference>
<evidence type="ECO:0000256" key="3">
    <source>
        <dbReference type="ARBA" id="ARBA00022989"/>
    </source>
</evidence>
<dbReference type="InterPro" id="IPR013783">
    <property type="entry name" value="Ig-like_fold"/>
</dbReference>
<dbReference type="Pfam" id="PF07686">
    <property type="entry name" value="V-set"/>
    <property type="match status" value="1"/>
</dbReference>
<evidence type="ECO:0000313" key="8">
    <source>
        <dbReference type="EMBL" id="KAG2458038.1"/>
    </source>
</evidence>
<dbReference type="AlphaFoldDB" id="A0A8X8BHS6"/>
<keyword evidence="5" id="KW-0675">Receptor</keyword>
<dbReference type="InterPro" id="IPR007110">
    <property type="entry name" value="Ig-like_dom"/>
</dbReference>
<dbReference type="Proteomes" id="UP000886611">
    <property type="component" value="Unassembled WGS sequence"/>
</dbReference>
<evidence type="ECO:0000256" key="6">
    <source>
        <dbReference type="ARBA" id="ARBA00023319"/>
    </source>
</evidence>
<evidence type="ECO:0000256" key="2">
    <source>
        <dbReference type="ARBA" id="ARBA00022692"/>
    </source>
</evidence>
<name>A0A8X8BHS6_POLSE</name>
<dbReference type="Gene3D" id="2.60.40.10">
    <property type="entry name" value="Immunoglobulins"/>
    <property type="match status" value="1"/>
</dbReference>
<feature type="non-terminal residue" evidence="8">
    <location>
        <position position="121"/>
    </location>
</feature>
<accession>A0A8X8BHS6</accession>
<keyword evidence="9" id="KW-1185">Reference proteome</keyword>
<dbReference type="InterPro" id="IPR013106">
    <property type="entry name" value="Ig_V-set"/>
</dbReference>
<comment type="caution">
    <text evidence="8">The sequence shown here is derived from an EMBL/GenBank/DDBJ whole genome shotgun (WGS) entry which is preliminary data.</text>
</comment>
<dbReference type="SMART" id="SM00406">
    <property type="entry name" value="IGv"/>
    <property type="match status" value="1"/>
</dbReference>
<dbReference type="SMART" id="SM00409">
    <property type="entry name" value="IG"/>
    <property type="match status" value="1"/>
</dbReference>
<dbReference type="InterPro" id="IPR003598">
    <property type="entry name" value="Ig_sub2"/>
</dbReference>
<gene>
    <name evidence="8" type="primary">Kv3al</name>
    <name evidence="8" type="ORF">GTO96_0018562</name>
</gene>
<sequence length="121" mass="13734">MIQDKASLTKSFGKTARISCRASGSTGYIHWYRQKDNEDLRRAFYVDTSNGQVTYDEGTDRNRFKADDSGKVLVIDKVEESDTAVYYCAAWDSHNDCHLGALRTKTTRGDILRNKNSAQEQ</sequence>
<feature type="non-terminal residue" evidence="8">
    <location>
        <position position="1"/>
    </location>
</feature>
<reference evidence="8 9" key="1">
    <citation type="journal article" date="2021" name="Cell">
        <title>Tracing the genetic footprints of vertebrate landing in non-teleost ray-finned fishes.</title>
        <authorList>
            <person name="Bi X."/>
            <person name="Wang K."/>
            <person name="Yang L."/>
            <person name="Pan H."/>
            <person name="Jiang H."/>
            <person name="Wei Q."/>
            <person name="Fang M."/>
            <person name="Yu H."/>
            <person name="Zhu C."/>
            <person name="Cai Y."/>
            <person name="He Y."/>
            <person name="Gan X."/>
            <person name="Zeng H."/>
            <person name="Yu D."/>
            <person name="Zhu Y."/>
            <person name="Jiang H."/>
            <person name="Qiu Q."/>
            <person name="Yang H."/>
            <person name="Zhang Y.E."/>
            <person name="Wang W."/>
            <person name="Zhu M."/>
            <person name="He S."/>
            <person name="Zhang G."/>
        </authorList>
    </citation>
    <scope>NUCLEOTIDE SEQUENCE [LARGE SCALE GENOMIC DNA]</scope>
    <source>
        <strain evidence="8">Bchr_013</strain>
    </source>
</reference>
<dbReference type="InterPro" id="IPR003599">
    <property type="entry name" value="Ig_sub"/>
</dbReference>
<dbReference type="SUPFAM" id="SSF48726">
    <property type="entry name" value="Immunoglobulin"/>
    <property type="match status" value="1"/>
</dbReference>
<comment type="subcellular location">
    <subcellularLocation>
        <location evidence="1">Membrane</location>
    </subcellularLocation>
</comment>
<dbReference type="PANTHER" id="PTHR19256:SF65">
    <property type="entry name" value="T CELL RECEPTOR GAMMA CONSTANT 1-RELATED"/>
    <property type="match status" value="1"/>
</dbReference>
<keyword evidence="3" id="KW-1133">Transmembrane helix</keyword>
<dbReference type="SMART" id="SM00408">
    <property type="entry name" value="IGc2"/>
    <property type="match status" value="1"/>
</dbReference>
<evidence type="ECO:0000259" key="7">
    <source>
        <dbReference type="PROSITE" id="PS50835"/>
    </source>
</evidence>
<proteinExistence type="predicted"/>
<keyword evidence="4" id="KW-0472">Membrane</keyword>
<evidence type="ECO:0000313" key="9">
    <source>
        <dbReference type="Proteomes" id="UP000886611"/>
    </source>
</evidence>
<feature type="domain" description="Ig-like" evidence="7">
    <location>
        <begin position="1"/>
        <end position="90"/>
    </location>
</feature>
<protein>
    <submittedName>
        <fullName evidence="8">KV3AL protein</fullName>
    </submittedName>
</protein>
<evidence type="ECO:0000256" key="5">
    <source>
        <dbReference type="ARBA" id="ARBA00023170"/>
    </source>
</evidence>
<dbReference type="PANTHER" id="PTHR19256">
    <property type="entry name" value="T-CELL RECEPTOR GAMMA CHAIN"/>
    <property type="match status" value="1"/>
</dbReference>
<keyword evidence="2" id="KW-0812">Transmembrane</keyword>
<evidence type="ECO:0000256" key="1">
    <source>
        <dbReference type="ARBA" id="ARBA00004370"/>
    </source>
</evidence>
<dbReference type="EMBL" id="JAATIS010007298">
    <property type="protein sequence ID" value="KAG2458038.1"/>
    <property type="molecule type" value="Genomic_DNA"/>
</dbReference>
<dbReference type="GO" id="GO:0016020">
    <property type="term" value="C:membrane"/>
    <property type="evidence" value="ECO:0007669"/>
    <property type="project" value="UniProtKB-SubCell"/>
</dbReference>
<keyword evidence="6" id="KW-0393">Immunoglobulin domain</keyword>